<reference evidence="3" key="2">
    <citation type="submission" date="2020-05" db="UniProtKB">
        <authorList>
            <consortium name="EnsemblMetazoa"/>
        </authorList>
    </citation>
    <scope>IDENTIFICATION</scope>
    <source>
        <strain evidence="3">wikel</strain>
    </source>
</reference>
<dbReference type="EMBL" id="ABJB010361467">
    <property type="status" value="NOT_ANNOTATED_CDS"/>
    <property type="molecule type" value="Genomic_DNA"/>
</dbReference>
<feature type="non-terminal residue" evidence="2">
    <location>
        <position position="1"/>
    </location>
</feature>
<evidence type="ECO:0000313" key="3">
    <source>
        <dbReference type="EnsemblMetazoa" id="ISCW010357-PA"/>
    </source>
</evidence>
<gene>
    <name evidence="2" type="ORF">IscW_ISCW010357</name>
</gene>
<proteinExistence type="predicted"/>
<dbReference type="EMBL" id="DS853290">
    <property type="protein sequence ID" value="EEC13612.1"/>
    <property type="molecule type" value="Genomic_DNA"/>
</dbReference>
<name>B7Q440_IXOSC</name>
<dbReference type="HOGENOM" id="CLU_3130186_0_0_1"/>
<accession>B7Q440</accession>
<keyword evidence="4" id="KW-1185">Reference proteome</keyword>
<organism>
    <name type="scientific">Ixodes scapularis</name>
    <name type="common">Black-legged tick</name>
    <name type="synonym">Deer tick</name>
    <dbReference type="NCBI Taxonomy" id="6945"/>
    <lineage>
        <taxon>Eukaryota</taxon>
        <taxon>Metazoa</taxon>
        <taxon>Ecdysozoa</taxon>
        <taxon>Arthropoda</taxon>
        <taxon>Chelicerata</taxon>
        <taxon>Arachnida</taxon>
        <taxon>Acari</taxon>
        <taxon>Parasitiformes</taxon>
        <taxon>Ixodida</taxon>
        <taxon>Ixodoidea</taxon>
        <taxon>Ixodidae</taxon>
        <taxon>Ixodinae</taxon>
        <taxon>Ixodes</taxon>
    </lineage>
</organism>
<dbReference type="VEuPathDB" id="VectorBase:ISCW010357"/>
<evidence type="ECO:0000256" key="1">
    <source>
        <dbReference type="SAM" id="MobiDB-lite"/>
    </source>
</evidence>
<evidence type="ECO:0000313" key="4">
    <source>
        <dbReference type="Proteomes" id="UP000001555"/>
    </source>
</evidence>
<feature type="non-terminal residue" evidence="2">
    <location>
        <position position="50"/>
    </location>
</feature>
<reference evidence="2 4" key="1">
    <citation type="submission" date="2008-03" db="EMBL/GenBank/DDBJ databases">
        <title>Annotation of Ixodes scapularis.</title>
        <authorList>
            <consortium name="Ixodes scapularis Genome Project Consortium"/>
            <person name="Caler E."/>
            <person name="Hannick L.I."/>
            <person name="Bidwell S."/>
            <person name="Joardar V."/>
            <person name="Thiagarajan M."/>
            <person name="Amedeo P."/>
            <person name="Galinsky K.J."/>
            <person name="Schobel S."/>
            <person name="Inman J."/>
            <person name="Hostetler J."/>
            <person name="Miller J."/>
            <person name="Hammond M."/>
            <person name="Megy K."/>
            <person name="Lawson D."/>
            <person name="Kodira C."/>
            <person name="Sutton G."/>
            <person name="Meyer J."/>
            <person name="Hill C.A."/>
            <person name="Birren B."/>
            <person name="Nene V."/>
            <person name="Collins F."/>
            <person name="Alarcon-Chaidez F."/>
            <person name="Wikel S."/>
            <person name="Strausberg R."/>
        </authorList>
    </citation>
    <scope>NUCLEOTIDE SEQUENCE [LARGE SCALE GENOMIC DNA]</scope>
    <source>
        <strain evidence="4">Wikel</strain>
        <strain evidence="2">Wikel colony</strain>
    </source>
</reference>
<evidence type="ECO:0000313" key="2">
    <source>
        <dbReference type="EMBL" id="EEC13612.1"/>
    </source>
</evidence>
<sequence length="50" mass="5951">QHIYIQVPPRYRHGHRDGRVDSCNSESGRANLTGCGKAEDRIKRRRHYRF</sequence>
<dbReference type="InParanoid" id="B7Q440"/>
<dbReference type="Proteomes" id="UP000001555">
    <property type="component" value="Unassembled WGS sequence"/>
</dbReference>
<dbReference type="EnsemblMetazoa" id="ISCW010357-RA">
    <property type="protein sequence ID" value="ISCW010357-PA"/>
    <property type="gene ID" value="ISCW010357"/>
</dbReference>
<feature type="region of interest" description="Disordered" evidence="1">
    <location>
        <begin position="1"/>
        <end position="25"/>
    </location>
</feature>
<dbReference type="AlphaFoldDB" id="B7Q440"/>
<dbReference type="PaxDb" id="6945-B7Q440"/>
<protein>
    <submittedName>
        <fullName evidence="2 3">Uncharacterized protein</fullName>
    </submittedName>
</protein>